<evidence type="ECO:0000313" key="2">
    <source>
        <dbReference type="Proteomes" id="UP001348641"/>
    </source>
</evidence>
<protein>
    <submittedName>
        <fullName evidence="1">Uncharacterized protein</fullName>
    </submittedName>
</protein>
<accession>A0ABU7KR01</accession>
<dbReference type="RefSeq" id="WP_330158780.1">
    <property type="nucleotide sequence ID" value="NZ_BAAAJA010000049.1"/>
</dbReference>
<proteinExistence type="predicted"/>
<reference evidence="1 2" key="1">
    <citation type="submission" date="2023-07" db="EMBL/GenBank/DDBJ databases">
        <authorList>
            <person name="Girao M."/>
            <person name="Carvalho M.F."/>
        </authorList>
    </citation>
    <scope>NUCLEOTIDE SEQUENCE [LARGE SCALE GENOMIC DNA]</scope>
    <source>
        <strain evidence="1 2">66/93</strain>
    </source>
</reference>
<sequence length="184" mass="21173">MDFLAPLIDFLRPLKDPLLLVTGAVLAWVGGALQANRTNNLQVDRERRDHYEKLLRALHEESSKPFNPEERERFEKIFYLLSTITPATSRRAKERTRQVEEQCVEAIRWTHAYEDPAFSYNVEVGPHAAYMVLMDHAIKTVSAAFHGLPLPEAPDLYLHLEEGQRKADEYHAEMHAEEHASEPS</sequence>
<name>A0ABU7KR01_9ACTN</name>
<comment type="caution">
    <text evidence="1">The sequence shown here is derived from an EMBL/GenBank/DDBJ whole genome shotgun (WGS) entry which is preliminary data.</text>
</comment>
<gene>
    <name evidence="1" type="ORF">Q8A49_14555</name>
</gene>
<organism evidence="1 2">
    <name type="scientific">Nocardiopsis tropica</name>
    <dbReference type="NCBI Taxonomy" id="109330"/>
    <lineage>
        <taxon>Bacteria</taxon>
        <taxon>Bacillati</taxon>
        <taxon>Actinomycetota</taxon>
        <taxon>Actinomycetes</taxon>
        <taxon>Streptosporangiales</taxon>
        <taxon>Nocardiopsidaceae</taxon>
        <taxon>Nocardiopsis</taxon>
    </lineage>
</organism>
<dbReference type="EMBL" id="JAUUCC010000033">
    <property type="protein sequence ID" value="MEE2051718.1"/>
    <property type="molecule type" value="Genomic_DNA"/>
</dbReference>
<evidence type="ECO:0000313" key="1">
    <source>
        <dbReference type="EMBL" id="MEE2051718.1"/>
    </source>
</evidence>
<dbReference type="Proteomes" id="UP001348641">
    <property type="component" value="Unassembled WGS sequence"/>
</dbReference>